<evidence type="ECO:0000313" key="2">
    <source>
        <dbReference type="Proteomes" id="UP000284202"/>
    </source>
</evidence>
<name>A0A418SSQ7_9RHOB</name>
<gene>
    <name evidence="1" type="ORF">D3P04_13375</name>
</gene>
<keyword evidence="2" id="KW-1185">Reference proteome</keyword>
<dbReference type="Proteomes" id="UP000284202">
    <property type="component" value="Unassembled WGS sequence"/>
</dbReference>
<accession>A0A418SSQ7</accession>
<protein>
    <submittedName>
        <fullName evidence="1">Uncharacterized protein</fullName>
    </submittedName>
</protein>
<sequence length="81" mass="8857">MTRNLPVLTFHKPHETHDTARVTVSIGGANIGRIYPFDDGRAAWFLDLIHEQGTAKSVRAAEATVADALGRWMELAGLVQS</sequence>
<dbReference type="RefSeq" id="WP_119749706.1">
    <property type="nucleotide sequence ID" value="NZ_QZCG01000009.1"/>
</dbReference>
<dbReference type="AlphaFoldDB" id="A0A418SSQ7"/>
<comment type="caution">
    <text evidence="1">The sequence shown here is derived from an EMBL/GenBank/DDBJ whole genome shotgun (WGS) entry which is preliminary data.</text>
</comment>
<reference evidence="2" key="1">
    <citation type="submission" date="2018-09" db="EMBL/GenBank/DDBJ databases">
        <title>Acidovorax cavernicola nov. sp. isolated from Gruta de las Maravillas (Aracena, Spain).</title>
        <authorList>
            <person name="Jurado V."/>
            <person name="Gutierrez-Patricio S."/>
            <person name="Gonzalez-Pimentel J.L."/>
            <person name="Miller A.Z."/>
            <person name="Laiz L."/>
            <person name="Saiz-Jimenez C."/>
        </authorList>
    </citation>
    <scope>NUCLEOTIDE SEQUENCE [LARGE SCALE GENOMIC DNA]</scope>
    <source>
        <strain evidence="2">1011MAR3C25</strain>
    </source>
</reference>
<organism evidence="1 2">
    <name type="scientific">Paracoccus onubensis</name>
    <dbReference type="NCBI Taxonomy" id="1675788"/>
    <lineage>
        <taxon>Bacteria</taxon>
        <taxon>Pseudomonadati</taxon>
        <taxon>Pseudomonadota</taxon>
        <taxon>Alphaproteobacteria</taxon>
        <taxon>Rhodobacterales</taxon>
        <taxon>Paracoccaceae</taxon>
        <taxon>Paracoccus</taxon>
    </lineage>
</organism>
<proteinExistence type="predicted"/>
<dbReference type="EMBL" id="QZCG01000009">
    <property type="protein sequence ID" value="RJE84004.1"/>
    <property type="molecule type" value="Genomic_DNA"/>
</dbReference>
<dbReference type="OrthoDB" id="9906159at2"/>
<evidence type="ECO:0000313" key="1">
    <source>
        <dbReference type="EMBL" id="RJE84004.1"/>
    </source>
</evidence>